<proteinExistence type="predicted"/>
<reference evidence="2" key="1">
    <citation type="submission" date="2022-07" db="EMBL/GenBank/DDBJ databases">
        <title>The genome of Lyophyllum shimeji provides insight into the initial evolution of ectomycorrhizal fungal genome.</title>
        <authorList>
            <person name="Kobayashi Y."/>
            <person name="Shibata T."/>
            <person name="Hirakawa H."/>
            <person name="Shigenobu S."/>
            <person name="Nishiyama T."/>
            <person name="Yamada A."/>
            <person name="Hasebe M."/>
            <person name="Kawaguchi M."/>
        </authorList>
    </citation>
    <scope>NUCLEOTIDE SEQUENCE</scope>
    <source>
        <strain evidence="2">AT787</strain>
    </source>
</reference>
<dbReference type="OrthoDB" id="3226582at2759"/>
<protein>
    <submittedName>
        <fullName evidence="2">Uncharacterized protein</fullName>
    </submittedName>
</protein>
<dbReference type="EMBL" id="BRPK01000009">
    <property type="protein sequence ID" value="GLB40990.1"/>
    <property type="molecule type" value="Genomic_DNA"/>
</dbReference>
<accession>A0A9P3UR69</accession>
<comment type="caution">
    <text evidence="2">The sequence shown here is derived from an EMBL/GenBank/DDBJ whole genome shotgun (WGS) entry which is preliminary data.</text>
</comment>
<feature type="transmembrane region" description="Helical" evidence="1">
    <location>
        <begin position="6"/>
        <end position="35"/>
    </location>
</feature>
<dbReference type="Proteomes" id="UP001063166">
    <property type="component" value="Unassembled WGS sequence"/>
</dbReference>
<evidence type="ECO:0000313" key="3">
    <source>
        <dbReference type="Proteomes" id="UP001063166"/>
    </source>
</evidence>
<evidence type="ECO:0000313" key="2">
    <source>
        <dbReference type="EMBL" id="GLB40990.1"/>
    </source>
</evidence>
<sequence>MRWNRFLTLFAAALVESLLFGIHLVLFCICFYLLVTRRNEPSTQHDPSRITLMFALYVETSPYHPDSLCTMSPRRSSCTHIDVSNNLLADGLLIYRCYRVWGGRKYIMLTTAAVPLTHCLFKHVFAFNIVMTDATAGRSWWVARSGRRILGPGPAIQHRHRFYRPHPVVQPQK</sequence>
<name>A0A9P3UR69_LYOSH</name>
<keyword evidence="1" id="KW-1133">Transmembrane helix</keyword>
<dbReference type="AlphaFoldDB" id="A0A9P3UR69"/>
<keyword evidence="1" id="KW-0812">Transmembrane</keyword>
<keyword evidence="1" id="KW-0472">Membrane</keyword>
<gene>
    <name evidence="2" type="ORF">LshimejAT787_0902050</name>
</gene>
<organism evidence="2 3">
    <name type="scientific">Lyophyllum shimeji</name>
    <name type="common">Hon-shimeji</name>
    <name type="synonym">Tricholoma shimeji</name>
    <dbReference type="NCBI Taxonomy" id="47721"/>
    <lineage>
        <taxon>Eukaryota</taxon>
        <taxon>Fungi</taxon>
        <taxon>Dikarya</taxon>
        <taxon>Basidiomycota</taxon>
        <taxon>Agaricomycotina</taxon>
        <taxon>Agaricomycetes</taxon>
        <taxon>Agaricomycetidae</taxon>
        <taxon>Agaricales</taxon>
        <taxon>Tricholomatineae</taxon>
        <taxon>Lyophyllaceae</taxon>
        <taxon>Lyophyllum</taxon>
    </lineage>
</organism>
<keyword evidence="3" id="KW-1185">Reference proteome</keyword>
<evidence type="ECO:0000256" key="1">
    <source>
        <dbReference type="SAM" id="Phobius"/>
    </source>
</evidence>